<evidence type="ECO:0000256" key="5">
    <source>
        <dbReference type="ARBA" id="ARBA00022840"/>
    </source>
</evidence>
<dbReference type="SMART" id="SM00220">
    <property type="entry name" value="S_TKc"/>
    <property type="match status" value="1"/>
</dbReference>
<keyword evidence="2" id="KW-0808">Transferase</keyword>
<sequence>MSLERQEPIDPNDKPAEGNSGQDFMDKVWGLLEPWWHTQPRFAILETKPEEPFCYGDSQCLIKRKCDPAAAFITDKSNSDESRVLVNGKKLKYGEETMIHDGCEITFGPHGHFIFRDISKPTAEQSIPPPLPSPSPNETPINSSITPTLAALFTADMSLRKGSFSTVVRARHNSTGNVYALKTIHPETNYIKFELSGLNPSVLTRSSAQADSDHTDPSGTDVFVPVAVMMAYAEIFGSFFDEGSGVHTLLLEYVSGGDLFNYVERYENGMPEADAKQIVYQICSGMTYVHGRGIMHRDLKPHNILLTQDTPPRVKIAGFGLSKRMDKYHTSNTNRREVICGTPDYAAPEILTEQYDHLVDSFSLGVIIHEMLTGQVPYVRQERVGMVREGDGDRNEDTEGEKEHKKDESNEKVVHIFVRLVQERVLDLKYLDERNLSDDARSIITALLANAPEERLSISNALQNSWFHDLNSVNSHHSPDAPRYGDTGTSAIDSRQATQIPELALDSAGAQAQGRDDSRHMFPGPEGSGGGMDKKWKSKIHKFVRVWSYQWKRFRRMWGELGRR</sequence>
<feature type="region of interest" description="Disordered" evidence="8">
    <location>
        <begin position="506"/>
        <end position="534"/>
    </location>
</feature>
<evidence type="ECO:0000256" key="6">
    <source>
        <dbReference type="PIRSR" id="PIRSR630616-1"/>
    </source>
</evidence>
<evidence type="ECO:0000256" key="7">
    <source>
        <dbReference type="PIRSR" id="PIRSR630616-3"/>
    </source>
</evidence>
<keyword evidence="3" id="KW-0547">Nucleotide-binding</keyword>
<dbReference type="InterPro" id="IPR000719">
    <property type="entry name" value="Prot_kinase_dom"/>
</dbReference>
<gene>
    <name evidence="10" type="ORF">BDN70DRAFT_897076</name>
</gene>
<accession>A0A9P5YY85</accession>
<evidence type="ECO:0000256" key="8">
    <source>
        <dbReference type="SAM" id="MobiDB-lite"/>
    </source>
</evidence>
<feature type="region of interest" description="Disordered" evidence="8">
    <location>
        <begin position="1"/>
        <end position="23"/>
    </location>
</feature>
<comment type="caution">
    <text evidence="10">The sequence shown here is derived from an EMBL/GenBank/DDBJ whole genome shotgun (WGS) entry which is preliminary data.</text>
</comment>
<dbReference type="GO" id="GO:0004674">
    <property type="term" value="F:protein serine/threonine kinase activity"/>
    <property type="evidence" value="ECO:0007669"/>
    <property type="project" value="UniProtKB-KW"/>
</dbReference>
<dbReference type="InterPro" id="IPR030616">
    <property type="entry name" value="Aur-like"/>
</dbReference>
<dbReference type="InterPro" id="IPR008984">
    <property type="entry name" value="SMAD_FHA_dom_sf"/>
</dbReference>
<dbReference type="Gene3D" id="1.10.510.10">
    <property type="entry name" value="Transferase(Phosphotransferase) domain 1"/>
    <property type="match status" value="1"/>
</dbReference>
<dbReference type="SUPFAM" id="SSF49879">
    <property type="entry name" value="SMAD/FHA domain"/>
    <property type="match status" value="1"/>
</dbReference>
<keyword evidence="5" id="KW-0067">ATP-binding</keyword>
<dbReference type="Proteomes" id="UP000807469">
    <property type="component" value="Unassembled WGS sequence"/>
</dbReference>
<keyword evidence="11" id="KW-1185">Reference proteome</keyword>
<keyword evidence="4 10" id="KW-0418">Kinase</keyword>
<feature type="cross-link" description="Glycyl lysine isopeptide (Lys-Gly) (interchain with G-Cter in SUMO2)" evidence="7">
    <location>
        <position position="300"/>
    </location>
</feature>
<dbReference type="SUPFAM" id="SSF56112">
    <property type="entry name" value="Protein kinase-like (PK-like)"/>
    <property type="match status" value="1"/>
</dbReference>
<dbReference type="Pfam" id="PF00069">
    <property type="entry name" value="Pkinase"/>
    <property type="match status" value="1"/>
</dbReference>
<feature type="compositionally biased region" description="Basic and acidic residues" evidence="8">
    <location>
        <begin position="1"/>
        <end position="16"/>
    </location>
</feature>
<evidence type="ECO:0000313" key="11">
    <source>
        <dbReference type="Proteomes" id="UP000807469"/>
    </source>
</evidence>
<proteinExistence type="predicted"/>
<dbReference type="AlphaFoldDB" id="A0A9P5YY85"/>
<evidence type="ECO:0000256" key="2">
    <source>
        <dbReference type="ARBA" id="ARBA00022679"/>
    </source>
</evidence>
<keyword evidence="1" id="KW-0723">Serine/threonine-protein kinase</keyword>
<evidence type="ECO:0000256" key="3">
    <source>
        <dbReference type="ARBA" id="ARBA00022741"/>
    </source>
</evidence>
<dbReference type="PROSITE" id="PS00108">
    <property type="entry name" value="PROTEIN_KINASE_ST"/>
    <property type="match status" value="1"/>
</dbReference>
<feature type="region of interest" description="Disordered" evidence="8">
    <location>
        <begin position="387"/>
        <end position="408"/>
    </location>
</feature>
<protein>
    <submittedName>
        <fullName evidence="10">Kinase-like protein</fullName>
    </submittedName>
</protein>
<dbReference type="EMBL" id="MU155283">
    <property type="protein sequence ID" value="KAF9476744.1"/>
    <property type="molecule type" value="Genomic_DNA"/>
</dbReference>
<name>A0A9P5YY85_9AGAR</name>
<evidence type="ECO:0000259" key="9">
    <source>
        <dbReference type="PROSITE" id="PS50011"/>
    </source>
</evidence>
<reference evidence="10" key="1">
    <citation type="submission" date="2020-11" db="EMBL/GenBank/DDBJ databases">
        <authorList>
            <consortium name="DOE Joint Genome Institute"/>
            <person name="Ahrendt S."/>
            <person name="Riley R."/>
            <person name="Andreopoulos W."/>
            <person name="Labutti K."/>
            <person name="Pangilinan J."/>
            <person name="Ruiz-Duenas F.J."/>
            <person name="Barrasa J.M."/>
            <person name="Sanchez-Garcia M."/>
            <person name="Camarero S."/>
            <person name="Miyauchi S."/>
            <person name="Serrano A."/>
            <person name="Linde D."/>
            <person name="Babiker R."/>
            <person name="Drula E."/>
            <person name="Ayuso-Fernandez I."/>
            <person name="Pacheco R."/>
            <person name="Padilla G."/>
            <person name="Ferreira P."/>
            <person name="Barriuso J."/>
            <person name="Kellner H."/>
            <person name="Castanera R."/>
            <person name="Alfaro M."/>
            <person name="Ramirez L."/>
            <person name="Pisabarro A.G."/>
            <person name="Kuo A."/>
            <person name="Tritt A."/>
            <person name="Lipzen A."/>
            <person name="He G."/>
            <person name="Yan M."/>
            <person name="Ng V."/>
            <person name="Cullen D."/>
            <person name="Martin F."/>
            <person name="Rosso M.-N."/>
            <person name="Henrissat B."/>
            <person name="Hibbett D."/>
            <person name="Martinez A.T."/>
            <person name="Grigoriev I.V."/>
        </authorList>
    </citation>
    <scope>NUCLEOTIDE SEQUENCE</scope>
    <source>
        <strain evidence="10">CIRM-BRFM 674</strain>
    </source>
</reference>
<dbReference type="InterPro" id="IPR008271">
    <property type="entry name" value="Ser/Thr_kinase_AS"/>
</dbReference>
<feature type="domain" description="Protein kinase" evidence="9">
    <location>
        <begin position="153"/>
        <end position="467"/>
    </location>
</feature>
<evidence type="ECO:0000256" key="4">
    <source>
        <dbReference type="ARBA" id="ARBA00022777"/>
    </source>
</evidence>
<evidence type="ECO:0000256" key="1">
    <source>
        <dbReference type="ARBA" id="ARBA00022527"/>
    </source>
</evidence>
<organism evidence="10 11">
    <name type="scientific">Pholiota conissans</name>
    <dbReference type="NCBI Taxonomy" id="109636"/>
    <lineage>
        <taxon>Eukaryota</taxon>
        <taxon>Fungi</taxon>
        <taxon>Dikarya</taxon>
        <taxon>Basidiomycota</taxon>
        <taxon>Agaricomycotina</taxon>
        <taxon>Agaricomycetes</taxon>
        <taxon>Agaricomycetidae</taxon>
        <taxon>Agaricales</taxon>
        <taxon>Agaricineae</taxon>
        <taxon>Strophariaceae</taxon>
        <taxon>Pholiota</taxon>
    </lineage>
</organism>
<dbReference type="GO" id="GO:0005524">
    <property type="term" value="F:ATP binding"/>
    <property type="evidence" value="ECO:0007669"/>
    <property type="project" value="UniProtKB-KW"/>
</dbReference>
<dbReference type="OrthoDB" id="10252171at2759"/>
<dbReference type="PROSITE" id="PS50011">
    <property type="entry name" value="PROTEIN_KINASE_DOM"/>
    <property type="match status" value="1"/>
</dbReference>
<evidence type="ECO:0000313" key="10">
    <source>
        <dbReference type="EMBL" id="KAF9476744.1"/>
    </source>
</evidence>
<dbReference type="InterPro" id="IPR011009">
    <property type="entry name" value="Kinase-like_dom_sf"/>
</dbReference>
<feature type="active site" description="Proton acceptor" evidence="6">
    <location>
        <position position="298"/>
    </location>
</feature>
<dbReference type="PANTHER" id="PTHR24350">
    <property type="entry name" value="SERINE/THREONINE-PROTEIN KINASE IAL-RELATED"/>
    <property type="match status" value="1"/>
</dbReference>